<name>A0ABW7GFG7_9BURK</name>
<keyword evidence="1" id="KW-0812">Transmembrane</keyword>
<feature type="transmembrane region" description="Helical" evidence="1">
    <location>
        <begin position="161"/>
        <end position="185"/>
    </location>
</feature>
<evidence type="ECO:0000256" key="1">
    <source>
        <dbReference type="SAM" id="Phobius"/>
    </source>
</evidence>
<feature type="transmembrane region" description="Helical" evidence="1">
    <location>
        <begin position="381"/>
        <end position="401"/>
    </location>
</feature>
<keyword evidence="1" id="KW-1133">Transmembrane helix</keyword>
<gene>
    <name evidence="2" type="ORF">ACG04Q_03880</name>
</gene>
<keyword evidence="1" id="KW-0472">Membrane</keyword>
<evidence type="ECO:0000313" key="2">
    <source>
        <dbReference type="EMBL" id="MFG6460699.1"/>
    </source>
</evidence>
<organism evidence="2 3">
    <name type="scientific">Pelomonas lactea</name>
    <dbReference type="NCBI Taxonomy" id="3299030"/>
    <lineage>
        <taxon>Bacteria</taxon>
        <taxon>Pseudomonadati</taxon>
        <taxon>Pseudomonadota</taxon>
        <taxon>Betaproteobacteria</taxon>
        <taxon>Burkholderiales</taxon>
        <taxon>Sphaerotilaceae</taxon>
        <taxon>Roseateles</taxon>
    </lineage>
</organism>
<feature type="transmembrane region" description="Helical" evidence="1">
    <location>
        <begin position="307"/>
        <end position="327"/>
    </location>
</feature>
<keyword evidence="3" id="KW-1185">Reference proteome</keyword>
<accession>A0ABW7GFG7</accession>
<sequence>MSVHHRLPTLAALIAIAAWMLLAHPYQGIWHDGILYFGQVLLNSRVPGLAQDIFFAGGSQDRYSAYSPLMVPLYAHLGQMGTHVAVLLVGWALMLTAVLALLRRFEPTGPLPLWGLLALAVMSPTYGGTRVFSYGEAFVTARNFAEPALLWSLVALLAGRWRAMVGLQLLAALFHPLMALPVMAVSWCHLAGSDRRWWWLLAGIPVALLAGFAGVPPWAGLLKVYDPYWWALVETGNRQVLLANWTLQDHLTVVLDLAVLLAVTRLRPSDAGTRLIYAVVLITVAFFGLTALCVDGLHIVLLTQLQLWRAHWVAHLLSMALVPWVLARLWQRGGLWPVSACALALALLNAHIGTDHGVATLSLWALASLVAWRVRNASRITVRLACGGIALCALGLSAQQLDGKLRQLSWLSPLTLWDEGLFELAAFPAVAAAGLSMLMLIARRGTAGAGIATGLSAALLCATVLHWDQRQDLARAVESPPAAGHPFMTHIPADATVYWPDQLLPVWGLLERSSHYAAPQGAGVLFNRDTGLMFGPRKASYRRINEDRERCRTGATLGRSQANWLRCDMPGNDRLMTLCADFDAPDFLVLRGLLNGKTPLASWQPAAHREPPQTFHLYACTQFRPAESP</sequence>
<dbReference type="EMBL" id="JBIGHX010000001">
    <property type="protein sequence ID" value="MFG6460699.1"/>
    <property type="molecule type" value="Genomic_DNA"/>
</dbReference>
<comment type="caution">
    <text evidence="2">The sequence shown here is derived from an EMBL/GenBank/DDBJ whole genome shotgun (WGS) entry which is preliminary data.</text>
</comment>
<evidence type="ECO:0000313" key="3">
    <source>
        <dbReference type="Proteomes" id="UP001606302"/>
    </source>
</evidence>
<feature type="transmembrane region" description="Helical" evidence="1">
    <location>
        <begin position="421"/>
        <end position="442"/>
    </location>
</feature>
<feature type="transmembrane region" description="Helical" evidence="1">
    <location>
        <begin position="358"/>
        <end position="374"/>
    </location>
</feature>
<dbReference type="RefSeq" id="WP_394509508.1">
    <property type="nucleotide sequence ID" value="NZ_JBIGHX010000001.1"/>
</dbReference>
<dbReference type="Proteomes" id="UP001606302">
    <property type="component" value="Unassembled WGS sequence"/>
</dbReference>
<feature type="transmembrane region" description="Helical" evidence="1">
    <location>
        <begin position="275"/>
        <end position="301"/>
    </location>
</feature>
<evidence type="ECO:0008006" key="4">
    <source>
        <dbReference type="Google" id="ProtNLM"/>
    </source>
</evidence>
<feature type="transmembrane region" description="Helical" evidence="1">
    <location>
        <begin position="239"/>
        <end position="263"/>
    </location>
</feature>
<feature type="transmembrane region" description="Helical" evidence="1">
    <location>
        <begin position="109"/>
        <end position="126"/>
    </location>
</feature>
<feature type="transmembrane region" description="Helical" evidence="1">
    <location>
        <begin position="449"/>
        <end position="467"/>
    </location>
</feature>
<feature type="transmembrane region" description="Helical" evidence="1">
    <location>
        <begin position="80"/>
        <end position="102"/>
    </location>
</feature>
<reference evidence="2 3" key="1">
    <citation type="submission" date="2024-08" db="EMBL/GenBank/DDBJ databases">
        <authorList>
            <person name="Lu H."/>
        </authorList>
    </citation>
    <scope>NUCLEOTIDE SEQUENCE [LARGE SCALE GENOMIC DNA]</scope>
    <source>
        <strain evidence="2 3">DXS20W</strain>
    </source>
</reference>
<proteinExistence type="predicted"/>
<feature type="transmembrane region" description="Helical" evidence="1">
    <location>
        <begin position="334"/>
        <end position="352"/>
    </location>
</feature>
<feature type="transmembrane region" description="Helical" evidence="1">
    <location>
        <begin position="197"/>
        <end position="219"/>
    </location>
</feature>
<protein>
    <recommendedName>
        <fullName evidence="4">DUF2029 domain-containing protein</fullName>
    </recommendedName>
</protein>